<dbReference type="SUPFAM" id="SSF50630">
    <property type="entry name" value="Acid proteases"/>
    <property type="match status" value="1"/>
</dbReference>
<dbReference type="AlphaFoldDB" id="A0A371GPI4"/>
<feature type="region of interest" description="Disordered" evidence="2">
    <location>
        <begin position="66"/>
        <end position="94"/>
    </location>
</feature>
<evidence type="ECO:0000256" key="1">
    <source>
        <dbReference type="PROSITE-ProRule" id="PRU00023"/>
    </source>
</evidence>
<comment type="caution">
    <text evidence="3">The sequence shown here is derived from an EMBL/GenBank/DDBJ whole genome shotgun (WGS) entry which is preliminary data.</text>
</comment>
<dbReference type="OrthoDB" id="1227400at2759"/>
<dbReference type="Gene3D" id="2.40.70.10">
    <property type="entry name" value="Acid Proteases"/>
    <property type="match status" value="1"/>
</dbReference>
<evidence type="ECO:0000313" key="3">
    <source>
        <dbReference type="EMBL" id="RDX92414.1"/>
    </source>
</evidence>
<keyword evidence="4" id="KW-1185">Reference proteome</keyword>
<dbReference type="STRING" id="157652.A0A371GPI4"/>
<reference evidence="3" key="1">
    <citation type="submission" date="2018-05" db="EMBL/GenBank/DDBJ databases">
        <title>Draft genome of Mucuna pruriens seed.</title>
        <authorList>
            <person name="Nnadi N.E."/>
            <person name="Vos R."/>
            <person name="Hasami M.H."/>
            <person name="Devisetty U.K."/>
            <person name="Aguiy J.C."/>
        </authorList>
    </citation>
    <scope>NUCLEOTIDE SEQUENCE [LARGE SCALE GENOMIC DNA]</scope>
    <source>
        <strain evidence="3">JCA_2017</strain>
    </source>
</reference>
<dbReference type="PANTHER" id="PTHR32108:SF9">
    <property type="entry name" value="REVERSE TRANSCRIPTASE RNASE H-LIKE DOMAIN-CONTAINING PROTEIN"/>
    <property type="match status" value="1"/>
</dbReference>
<name>A0A371GPI4_MUCPR</name>
<dbReference type="CDD" id="cd00303">
    <property type="entry name" value="retropepsin_like"/>
    <property type="match status" value="1"/>
</dbReference>
<dbReference type="PANTHER" id="PTHR32108">
    <property type="entry name" value="DNA-DIRECTED RNA POLYMERASE SUBUNIT ALPHA"/>
    <property type="match status" value="1"/>
</dbReference>
<accession>A0A371GPI4</accession>
<dbReference type="InterPro" id="IPR002110">
    <property type="entry name" value="Ankyrin_rpt"/>
</dbReference>
<dbReference type="Proteomes" id="UP000257109">
    <property type="component" value="Unassembled WGS sequence"/>
</dbReference>
<gene>
    <name evidence="3" type="ORF">CR513_25463</name>
</gene>
<feature type="non-terminal residue" evidence="3">
    <location>
        <position position="1"/>
    </location>
</feature>
<keyword evidence="1" id="KW-0040">ANK repeat</keyword>
<evidence type="ECO:0000313" key="4">
    <source>
        <dbReference type="Proteomes" id="UP000257109"/>
    </source>
</evidence>
<organism evidence="3 4">
    <name type="scientific">Mucuna pruriens</name>
    <name type="common">Velvet bean</name>
    <name type="synonym">Dolichos pruriens</name>
    <dbReference type="NCBI Taxonomy" id="157652"/>
    <lineage>
        <taxon>Eukaryota</taxon>
        <taxon>Viridiplantae</taxon>
        <taxon>Streptophyta</taxon>
        <taxon>Embryophyta</taxon>
        <taxon>Tracheophyta</taxon>
        <taxon>Spermatophyta</taxon>
        <taxon>Magnoliopsida</taxon>
        <taxon>eudicotyledons</taxon>
        <taxon>Gunneridae</taxon>
        <taxon>Pentapetalae</taxon>
        <taxon>rosids</taxon>
        <taxon>fabids</taxon>
        <taxon>Fabales</taxon>
        <taxon>Fabaceae</taxon>
        <taxon>Papilionoideae</taxon>
        <taxon>50 kb inversion clade</taxon>
        <taxon>NPAAA clade</taxon>
        <taxon>indigoferoid/millettioid clade</taxon>
        <taxon>Phaseoleae</taxon>
        <taxon>Mucuna</taxon>
    </lineage>
</organism>
<dbReference type="InterPro" id="IPR021109">
    <property type="entry name" value="Peptidase_aspartic_dom_sf"/>
</dbReference>
<dbReference type="PROSITE" id="PS50088">
    <property type="entry name" value="ANK_REPEAT"/>
    <property type="match status" value="1"/>
</dbReference>
<dbReference type="PROSITE" id="PS50297">
    <property type="entry name" value="ANK_REP_REGION"/>
    <property type="match status" value="1"/>
</dbReference>
<dbReference type="EMBL" id="QJKJ01004874">
    <property type="protein sequence ID" value="RDX92414.1"/>
    <property type="molecule type" value="Genomic_DNA"/>
</dbReference>
<proteinExistence type="predicted"/>
<feature type="compositionally biased region" description="Polar residues" evidence="2">
    <location>
        <begin position="74"/>
        <end position="91"/>
    </location>
</feature>
<evidence type="ECO:0000256" key="2">
    <source>
        <dbReference type="SAM" id="MobiDB-lite"/>
    </source>
</evidence>
<sequence length="386" mass="42970">MIAVLPLKPLEPPYPKSYNPNAKCNYNAGAMGHSMKRCRGFKHKVQDLVDGGWLCFKENEPNVNNNPFLPHEGQSINALSHESSGQESSKAGSRKDHMAQVAVIGQAGDLFLKPLIIYYDPIPAPQASHIIQVLAKPAYRDNHVVPWQYDLVTKAVPAKLEDDNPTKKVINIAKTWGVTRSGRIYTPDTLRKKGPPAKARDAATKPTNALVGGKEAKEFLKLIRHSEYQLLNQMNKTPARFSPGYNSREVQRHDKQHHQWGCLTFSEEEVPAKGKGHNQPLHISVKCGDYIIARLLIDNGSSLNVLPKATLDKLCSINSQLRTSSMVVRAFDGSKREVIGEITLPIYIGPTIFDVTFQVMDIHPMYSCLLGRPWIHAARVVPSSLH</sequence>
<feature type="repeat" description="ANK" evidence="1">
    <location>
        <begin position="276"/>
        <end position="308"/>
    </location>
</feature>
<protein>
    <submittedName>
        <fullName evidence="3">Uncharacterized protein</fullName>
    </submittedName>
</protein>